<organism evidence="2 3">
    <name type="scientific">Daucus carota subsp. sativus</name>
    <name type="common">Carrot</name>
    <dbReference type="NCBI Taxonomy" id="79200"/>
    <lineage>
        <taxon>Eukaryota</taxon>
        <taxon>Viridiplantae</taxon>
        <taxon>Streptophyta</taxon>
        <taxon>Embryophyta</taxon>
        <taxon>Tracheophyta</taxon>
        <taxon>Spermatophyta</taxon>
        <taxon>Magnoliopsida</taxon>
        <taxon>eudicotyledons</taxon>
        <taxon>Gunneridae</taxon>
        <taxon>Pentapetalae</taxon>
        <taxon>asterids</taxon>
        <taxon>campanulids</taxon>
        <taxon>Apiales</taxon>
        <taxon>Apiaceae</taxon>
        <taxon>Apioideae</taxon>
        <taxon>Scandiceae</taxon>
        <taxon>Daucinae</taxon>
        <taxon>Daucus</taxon>
        <taxon>Daucus sect. Daucus</taxon>
    </lineage>
</organism>
<reference evidence="2" key="2">
    <citation type="submission" date="2022-03" db="EMBL/GenBank/DDBJ databases">
        <title>Draft title - Genomic analysis of global carrot germplasm unveils the trajectory of domestication and the origin of high carotenoid orange carrot.</title>
        <authorList>
            <person name="Iorizzo M."/>
            <person name="Ellison S."/>
            <person name="Senalik D."/>
            <person name="Macko-Podgorni A."/>
            <person name="Grzebelus D."/>
            <person name="Bostan H."/>
            <person name="Rolling W."/>
            <person name="Curaba J."/>
            <person name="Simon P."/>
        </authorList>
    </citation>
    <scope>NUCLEOTIDE SEQUENCE</scope>
    <source>
        <tissue evidence="2">Leaf</tissue>
    </source>
</reference>
<dbReference type="AlphaFoldDB" id="A0AAF0W4U8"/>
<accession>A0AAF0W4U8</accession>
<keyword evidence="1" id="KW-0175">Coiled coil</keyword>
<keyword evidence="3" id="KW-1185">Reference proteome</keyword>
<sequence>MNSPTTSVTSQNVVPQKPLVSSTKVLVNSGYESVPIDTVDMGVQVEHVVQNFVEYASSDRVRHVGSSVEGTDNGHVSSSSGNIDSGLWRGYAVNSEFVILLNAIMDKYPETFEHFTTKNKKFGTMKLNMFCTSINDFAKISMIKVNTQMITEYRDVFADLEKLGFNVSWLLSRLNFIEQLRISQPLLPELHAIDGDINDANSKLQDLQIDMDKMKTKLQNLKTLREKKMQDIQELFGTMGRNLAVGYVGDDLLPGSLFT</sequence>
<evidence type="ECO:0000256" key="1">
    <source>
        <dbReference type="SAM" id="Coils"/>
    </source>
</evidence>
<reference evidence="2" key="1">
    <citation type="journal article" date="2016" name="Nat. Genet.">
        <title>A high-quality carrot genome assembly provides new insights into carotenoid accumulation and asterid genome evolution.</title>
        <authorList>
            <person name="Iorizzo M."/>
            <person name="Ellison S."/>
            <person name="Senalik D."/>
            <person name="Zeng P."/>
            <person name="Satapoomin P."/>
            <person name="Huang J."/>
            <person name="Bowman M."/>
            <person name="Iovene M."/>
            <person name="Sanseverino W."/>
            <person name="Cavagnaro P."/>
            <person name="Yildiz M."/>
            <person name="Macko-Podgorni A."/>
            <person name="Moranska E."/>
            <person name="Grzebelus E."/>
            <person name="Grzebelus D."/>
            <person name="Ashrafi H."/>
            <person name="Zheng Z."/>
            <person name="Cheng S."/>
            <person name="Spooner D."/>
            <person name="Van Deynze A."/>
            <person name="Simon P."/>
        </authorList>
    </citation>
    <scope>NUCLEOTIDE SEQUENCE</scope>
    <source>
        <tissue evidence="2">Leaf</tissue>
    </source>
</reference>
<name>A0AAF0W4U8_DAUCS</name>
<feature type="coiled-coil region" evidence="1">
    <location>
        <begin position="197"/>
        <end position="231"/>
    </location>
</feature>
<gene>
    <name evidence="2" type="ORF">DCAR_0102226</name>
</gene>
<dbReference type="EMBL" id="CP093343">
    <property type="protein sequence ID" value="WOG83052.1"/>
    <property type="molecule type" value="Genomic_DNA"/>
</dbReference>
<evidence type="ECO:0000313" key="3">
    <source>
        <dbReference type="Proteomes" id="UP000077755"/>
    </source>
</evidence>
<protein>
    <submittedName>
        <fullName evidence="2">Uncharacterized protein</fullName>
    </submittedName>
</protein>
<proteinExistence type="predicted"/>
<evidence type="ECO:0000313" key="2">
    <source>
        <dbReference type="EMBL" id="WOG83052.1"/>
    </source>
</evidence>
<dbReference type="Proteomes" id="UP000077755">
    <property type="component" value="Chromosome 1"/>
</dbReference>